<protein>
    <submittedName>
        <fullName evidence="2">Nicotinamide-nucleotide amidohydrolase family protein</fullName>
    </submittedName>
</protein>
<evidence type="ECO:0000313" key="3">
    <source>
        <dbReference type="Proteomes" id="UP000468901"/>
    </source>
</evidence>
<gene>
    <name evidence="2" type="ORF">F2P47_02890</name>
</gene>
<dbReference type="NCBIfam" id="TIGR00199">
    <property type="entry name" value="PncC_domain"/>
    <property type="match status" value="1"/>
</dbReference>
<comment type="caution">
    <text evidence="2">The sequence shown here is derived from an EMBL/GenBank/DDBJ whole genome shotgun (WGS) entry which is preliminary data.</text>
</comment>
<dbReference type="Gene3D" id="3.90.950.20">
    <property type="entry name" value="CinA-like"/>
    <property type="match status" value="1"/>
</dbReference>
<dbReference type="InterPro" id="IPR036653">
    <property type="entry name" value="CinA-like_C"/>
</dbReference>
<name>A0A6N6VNK7_9HYPH</name>
<feature type="domain" description="CinA C-terminal" evidence="1">
    <location>
        <begin position="7"/>
        <end position="160"/>
    </location>
</feature>
<dbReference type="Pfam" id="PF02464">
    <property type="entry name" value="CinA"/>
    <property type="match status" value="1"/>
</dbReference>
<dbReference type="SUPFAM" id="SSF142433">
    <property type="entry name" value="CinA-like"/>
    <property type="match status" value="1"/>
</dbReference>
<accession>A0A6N6VNK7</accession>
<keyword evidence="3" id="KW-1185">Reference proteome</keyword>
<dbReference type="EMBL" id="WESC01000002">
    <property type="protein sequence ID" value="KAB7742232.1"/>
    <property type="molecule type" value="Genomic_DNA"/>
</dbReference>
<evidence type="ECO:0000259" key="1">
    <source>
        <dbReference type="Pfam" id="PF02464"/>
    </source>
</evidence>
<dbReference type="RefSeq" id="WP_152214654.1">
    <property type="nucleotide sequence ID" value="NZ_JBAQYD010000260.1"/>
</dbReference>
<proteinExistence type="predicted"/>
<dbReference type="InterPro" id="IPR008136">
    <property type="entry name" value="CinA_C"/>
</dbReference>
<dbReference type="Proteomes" id="UP000468901">
    <property type="component" value="Unassembled WGS sequence"/>
</dbReference>
<dbReference type="GO" id="GO:0016787">
    <property type="term" value="F:hydrolase activity"/>
    <property type="evidence" value="ECO:0007669"/>
    <property type="project" value="UniProtKB-KW"/>
</dbReference>
<reference evidence="2 3" key="1">
    <citation type="submission" date="2019-09" db="EMBL/GenBank/DDBJ databases">
        <title>Parvibaculum sedimenti sp. nov., isolated from sediment.</title>
        <authorList>
            <person name="Wang Y."/>
        </authorList>
    </citation>
    <scope>NUCLEOTIDE SEQUENCE [LARGE SCALE GENOMIC DNA]</scope>
    <source>
        <strain evidence="2 3">HXT-9</strain>
    </source>
</reference>
<keyword evidence="2" id="KW-0378">Hydrolase</keyword>
<organism evidence="2 3">
    <name type="scientific">Parvibaculum sedimenti</name>
    <dbReference type="NCBI Taxonomy" id="2608632"/>
    <lineage>
        <taxon>Bacteria</taxon>
        <taxon>Pseudomonadati</taxon>
        <taxon>Pseudomonadota</taxon>
        <taxon>Alphaproteobacteria</taxon>
        <taxon>Hyphomicrobiales</taxon>
        <taxon>Parvibaculaceae</taxon>
        <taxon>Parvibaculum</taxon>
    </lineage>
</organism>
<dbReference type="AlphaFoldDB" id="A0A6N6VNK7"/>
<sequence length="162" mass="16829">MQDLLPIAERIGALLKSRGETIAISESSTGGLMSAALLSVPGASAYYLGGAVVYTKKAREVLIDLPAETIIEAKAEKPLSEAFVALLGHTLRTQFGSTWALAEIGATGPAGSRYGDPAGTACLALAGPAEQNMTVRTGVDDRVANMRAFAKAGLELLLRNLE</sequence>
<evidence type="ECO:0000313" key="2">
    <source>
        <dbReference type="EMBL" id="KAB7742232.1"/>
    </source>
</evidence>